<evidence type="ECO:0000313" key="3">
    <source>
        <dbReference type="EMBL" id="TFD96144.1"/>
    </source>
</evidence>
<dbReference type="Gene3D" id="2.160.20.120">
    <property type="match status" value="1"/>
</dbReference>
<keyword evidence="4" id="KW-1185">Reference proteome</keyword>
<evidence type="ECO:0000256" key="1">
    <source>
        <dbReference type="SAM" id="SignalP"/>
    </source>
</evidence>
<feature type="chain" id="PRO_5021455498" evidence="1">
    <location>
        <begin position="27"/>
        <end position="240"/>
    </location>
</feature>
<evidence type="ECO:0000259" key="2">
    <source>
        <dbReference type="Pfam" id="PF10988"/>
    </source>
</evidence>
<evidence type="ECO:0000313" key="4">
    <source>
        <dbReference type="Proteomes" id="UP000297861"/>
    </source>
</evidence>
<dbReference type="STRING" id="1121485.GCA_000426485_00573"/>
<organism evidence="3 4">
    <name type="scientific">Dysgonomonas capnocytophagoides</name>
    <dbReference type="NCBI Taxonomy" id="45254"/>
    <lineage>
        <taxon>Bacteria</taxon>
        <taxon>Pseudomonadati</taxon>
        <taxon>Bacteroidota</taxon>
        <taxon>Bacteroidia</taxon>
        <taxon>Bacteroidales</taxon>
        <taxon>Dysgonomonadaceae</taxon>
        <taxon>Dysgonomonas</taxon>
    </lineage>
</organism>
<gene>
    <name evidence="3" type="ORF">E2605_11165</name>
</gene>
<accession>A0A4Y8L1W6</accession>
<dbReference type="PROSITE" id="PS51257">
    <property type="entry name" value="PROKAR_LIPOPROTEIN"/>
    <property type="match status" value="1"/>
</dbReference>
<dbReference type="Proteomes" id="UP000297861">
    <property type="component" value="Unassembled WGS sequence"/>
</dbReference>
<dbReference type="PANTHER" id="PTHR39200:SF1">
    <property type="entry name" value="AUTO-TRANSPORTER ADHESIN HEAD GIN DOMAIN-CONTAINING PROTEIN-RELATED"/>
    <property type="match status" value="1"/>
</dbReference>
<name>A0A4Y8L1W6_9BACT</name>
<dbReference type="PANTHER" id="PTHR39200">
    <property type="entry name" value="HYPOTHETICAL EXPORTED PROTEIN"/>
    <property type="match status" value="1"/>
</dbReference>
<dbReference type="AlphaFoldDB" id="A0A4Y8L1W6"/>
<feature type="signal peptide" evidence="1">
    <location>
        <begin position="1"/>
        <end position="26"/>
    </location>
</feature>
<feature type="domain" description="Putative auto-transporter adhesin head GIN" evidence="2">
    <location>
        <begin position="43"/>
        <end position="224"/>
    </location>
</feature>
<sequence length="240" mass="25858">MKTTIRTIVYSCCFAVLALASCKGKAVEGDGNVIAHEIPVDIYSEIRVEGAFDVIYEAKPDEAAYLRVEADDNIIPLVDIKTKGRSLNIKARESINPSRFVVYTNSPSLKYIESKGASNVTLKGSIAGSELKIEMKGVGDLNAENLIYEKSEFKLQGANELNLAGQCHKAKFELSGTGDIKASGLAVDELECNLKGSGNMEVNALEKLSIEIKGKGEIAYKGNPQITKQKIKGAGSVRVL</sequence>
<dbReference type="InterPro" id="IPR021255">
    <property type="entry name" value="DUF2807"/>
</dbReference>
<dbReference type="Pfam" id="PF10988">
    <property type="entry name" value="DUF2807"/>
    <property type="match status" value="1"/>
</dbReference>
<reference evidence="3 4" key="1">
    <citation type="submission" date="2019-03" db="EMBL/GenBank/DDBJ databases">
        <title>San Antonio Military Medical Center submission to MRSN (WRAIR), pending publication.</title>
        <authorList>
            <person name="Blyth D.M."/>
            <person name="Mccarthy S.L."/>
            <person name="Schall S.E."/>
            <person name="Stam J.A."/>
            <person name="Ong A.C."/>
            <person name="Mcgann P.T."/>
        </authorList>
    </citation>
    <scope>NUCLEOTIDE SEQUENCE [LARGE SCALE GENOMIC DNA]</scope>
    <source>
        <strain evidence="3 4">MRSN571793</strain>
    </source>
</reference>
<dbReference type="EMBL" id="SOML01000006">
    <property type="protein sequence ID" value="TFD96144.1"/>
    <property type="molecule type" value="Genomic_DNA"/>
</dbReference>
<dbReference type="OrthoDB" id="995605at2"/>
<keyword evidence="1" id="KW-0732">Signal</keyword>
<dbReference type="RefSeq" id="WP_134436490.1">
    <property type="nucleotide sequence ID" value="NZ_AP028867.1"/>
</dbReference>
<comment type="caution">
    <text evidence="3">The sequence shown here is derived from an EMBL/GenBank/DDBJ whole genome shotgun (WGS) entry which is preliminary data.</text>
</comment>
<proteinExistence type="predicted"/>
<protein>
    <submittedName>
        <fullName evidence="3">DUF2807 domain-containing protein</fullName>
    </submittedName>
</protein>